<protein>
    <recommendedName>
        <fullName evidence="11">Probable nicotinate-nucleotide adenylyltransferase</fullName>
        <ecNumber evidence="11">2.7.7.18</ecNumber>
    </recommendedName>
    <alternativeName>
        <fullName evidence="11">Deamido-NAD(+) diphosphorylase</fullName>
    </alternativeName>
    <alternativeName>
        <fullName evidence="11">Deamido-NAD(+) pyrophosphorylase</fullName>
    </alternativeName>
    <alternativeName>
        <fullName evidence="11">Nicotinate mononucleotide adenylyltransferase</fullName>
        <shortName evidence="11">NaMN adenylyltransferase</shortName>
    </alternativeName>
</protein>
<feature type="domain" description="Cytidyltransferase-like" evidence="12">
    <location>
        <begin position="6"/>
        <end position="185"/>
    </location>
</feature>
<comment type="pathway">
    <text evidence="2 11">Cofactor biosynthesis; NAD(+) biosynthesis; deamido-NAD(+) from nicotinate D-ribonucleotide: step 1/1.</text>
</comment>
<keyword evidence="9 11" id="KW-0520">NAD</keyword>
<evidence type="ECO:0000256" key="5">
    <source>
        <dbReference type="ARBA" id="ARBA00022679"/>
    </source>
</evidence>
<dbReference type="InterPro" id="IPR005248">
    <property type="entry name" value="NadD/NMNAT"/>
</dbReference>
<dbReference type="EMBL" id="JALMLT010000004">
    <property type="protein sequence ID" value="MDT8760016.1"/>
    <property type="molecule type" value="Genomic_DNA"/>
</dbReference>
<evidence type="ECO:0000256" key="10">
    <source>
        <dbReference type="ARBA" id="ARBA00048721"/>
    </source>
</evidence>
<evidence type="ECO:0000259" key="12">
    <source>
        <dbReference type="Pfam" id="PF01467"/>
    </source>
</evidence>
<dbReference type="Gene3D" id="3.40.50.620">
    <property type="entry name" value="HUPs"/>
    <property type="match status" value="1"/>
</dbReference>
<gene>
    <name evidence="11" type="primary">nadD</name>
    <name evidence="13" type="ORF">MZO42_15040</name>
</gene>
<dbReference type="NCBIfam" id="TIGR00482">
    <property type="entry name" value="nicotinate (nicotinamide) nucleotide adenylyltransferase"/>
    <property type="match status" value="1"/>
</dbReference>
<keyword evidence="5 11" id="KW-0808">Transferase</keyword>
<comment type="caution">
    <text evidence="13">The sequence shown here is derived from an EMBL/GenBank/DDBJ whole genome shotgun (WGS) entry which is preliminary data.</text>
</comment>
<name>A0ABU3N6Y2_9SPHN</name>
<evidence type="ECO:0000256" key="9">
    <source>
        <dbReference type="ARBA" id="ARBA00023027"/>
    </source>
</evidence>
<dbReference type="NCBIfam" id="NF000843">
    <property type="entry name" value="PRK00071.2-2"/>
    <property type="match status" value="1"/>
</dbReference>
<evidence type="ECO:0000256" key="6">
    <source>
        <dbReference type="ARBA" id="ARBA00022695"/>
    </source>
</evidence>
<evidence type="ECO:0000313" key="13">
    <source>
        <dbReference type="EMBL" id="MDT8760016.1"/>
    </source>
</evidence>
<dbReference type="InterPro" id="IPR004821">
    <property type="entry name" value="Cyt_trans-like"/>
</dbReference>
<dbReference type="EC" id="2.7.7.18" evidence="11"/>
<dbReference type="CDD" id="cd02165">
    <property type="entry name" value="NMNAT"/>
    <property type="match status" value="1"/>
</dbReference>
<comment type="catalytic activity">
    <reaction evidence="10 11">
        <text>nicotinate beta-D-ribonucleotide + ATP + H(+) = deamido-NAD(+) + diphosphate</text>
        <dbReference type="Rhea" id="RHEA:22860"/>
        <dbReference type="ChEBI" id="CHEBI:15378"/>
        <dbReference type="ChEBI" id="CHEBI:30616"/>
        <dbReference type="ChEBI" id="CHEBI:33019"/>
        <dbReference type="ChEBI" id="CHEBI:57502"/>
        <dbReference type="ChEBI" id="CHEBI:58437"/>
        <dbReference type="EC" id="2.7.7.18"/>
    </reaction>
</comment>
<evidence type="ECO:0000256" key="2">
    <source>
        <dbReference type="ARBA" id="ARBA00005019"/>
    </source>
</evidence>
<keyword evidence="7 11" id="KW-0547">Nucleotide-binding</keyword>
<dbReference type="HAMAP" id="MF_00244">
    <property type="entry name" value="NaMN_adenylyltr"/>
    <property type="match status" value="1"/>
</dbReference>
<evidence type="ECO:0000256" key="8">
    <source>
        <dbReference type="ARBA" id="ARBA00022840"/>
    </source>
</evidence>
<accession>A0ABU3N6Y2</accession>
<dbReference type="Pfam" id="PF01467">
    <property type="entry name" value="CTP_transf_like"/>
    <property type="match status" value="1"/>
</dbReference>
<evidence type="ECO:0000256" key="4">
    <source>
        <dbReference type="ARBA" id="ARBA00022642"/>
    </source>
</evidence>
<evidence type="ECO:0000256" key="3">
    <source>
        <dbReference type="ARBA" id="ARBA00009014"/>
    </source>
</evidence>
<sequence>MKRIGLLGGSFNPAHRGHRKLSLHAIRALALDEVWWLVSPGNPLKAQAGMAPYAARLASARQMARHAPVRVSDIEARLRTRYTADTLDKVVRRYPKHRFIWLMGADNLAQFHRWRDWRSIARQVPIAVVARPGYNASAHASPAMSWLRRAVRPAGQAKKWTCWRLPALVLLRFRPDPTSATRIRAADPAWHRHFSDAPAIPISTSSVPFPPSRTDSPQP</sequence>
<dbReference type="PANTHER" id="PTHR39321">
    <property type="entry name" value="NICOTINATE-NUCLEOTIDE ADENYLYLTRANSFERASE-RELATED"/>
    <property type="match status" value="1"/>
</dbReference>
<keyword evidence="6 11" id="KW-0548">Nucleotidyltransferase</keyword>
<dbReference type="SUPFAM" id="SSF52374">
    <property type="entry name" value="Nucleotidylyl transferase"/>
    <property type="match status" value="1"/>
</dbReference>
<evidence type="ECO:0000256" key="1">
    <source>
        <dbReference type="ARBA" id="ARBA00002324"/>
    </source>
</evidence>
<dbReference type="PANTHER" id="PTHR39321:SF3">
    <property type="entry name" value="PHOSPHOPANTETHEINE ADENYLYLTRANSFERASE"/>
    <property type="match status" value="1"/>
</dbReference>
<organism evidence="13">
    <name type="scientific">Sphingomonas psychrotolerans</name>
    <dbReference type="NCBI Taxonomy" id="1327635"/>
    <lineage>
        <taxon>Bacteria</taxon>
        <taxon>Pseudomonadati</taxon>
        <taxon>Pseudomonadota</taxon>
        <taxon>Alphaproteobacteria</taxon>
        <taxon>Sphingomonadales</taxon>
        <taxon>Sphingomonadaceae</taxon>
        <taxon>Sphingomonas</taxon>
    </lineage>
</organism>
<comment type="function">
    <text evidence="1 11">Catalyzes the reversible adenylation of nicotinate mononucleotide (NaMN) to nicotinic acid adenine dinucleotide (NaAD).</text>
</comment>
<comment type="similarity">
    <text evidence="3 11">Belongs to the NadD family.</text>
</comment>
<evidence type="ECO:0000256" key="7">
    <source>
        <dbReference type="ARBA" id="ARBA00022741"/>
    </source>
</evidence>
<keyword evidence="4 11" id="KW-0662">Pyridine nucleotide biosynthesis</keyword>
<proteinExistence type="inferred from homology"/>
<evidence type="ECO:0000256" key="11">
    <source>
        <dbReference type="HAMAP-Rule" id="MF_00244"/>
    </source>
</evidence>
<dbReference type="InterPro" id="IPR014729">
    <property type="entry name" value="Rossmann-like_a/b/a_fold"/>
</dbReference>
<keyword evidence="8 11" id="KW-0067">ATP-binding</keyword>
<reference evidence="13" key="1">
    <citation type="submission" date="2022-04" db="EMBL/GenBank/DDBJ databases">
        <title>Tomato heritable bacteria conferring resistance against bacterial wilt.</title>
        <authorList>
            <person name="Yin J."/>
        </authorList>
    </citation>
    <scope>NUCLEOTIDE SEQUENCE</scope>
    <source>
        <strain evidence="13">Cra20</strain>
    </source>
</reference>
<dbReference type="GO" id="GO:0004515">
    <property type="term" value="F:nicotinate-nucleotide adenylyltransferase activity"/>
    <property type="evidence" value="ECO:0007669"/>
    <property type="project" value="UniProtKB-EC"/>
</dbReference>